<evidence type="ECO:0000313" key="7">
    <source>
        <dbReference type="Proteomes" id="UP000627292"/>
    </source>
</evidence>
<gene>
    <name evidence="6" type="ORF">GCM10011379_43160</name>
</gene>
<feature type="transmembrane region" description="Helical" evidence="4">
    <location>
        <begin position="6"/>
        <end position="25"/>
    </location>
</feature>
<dbReference type="InterPro" id="IPR020449">
    <property type="entry name" value="Tscrpt_reg_AraC-type_HTH"/>
</dbReference>
<comment type="caution">
    <text evidence="6">The sequence shown here is derived from an EMBL/GenBank/DDBJ whole genome shotgun (WGS) entry which is preliminary data.</text>
</comment>
<dbReference type="GO" id="GO:0043565">
    <property type="term" value="F:sequence-specific DNA binding"/>
    <property type="evidence" value="ECO:0007669"/>
    <property type="project" value="InterPro"/>
</dbReference>
<keyword evidence="4" id="KW-0472">Membrane</keyword>
<evidence type="ECO:0000256" key="4">
    <source>
        <dbReference type="SAM" id="Phobius"/>
    </source>
</evidence>
<dbReference type="GO" id="GO:0003700">
    <property type="term" value="F:DNA-binding transcription factor activity"/>
    <property type="evidence" value="ECO:0007669"/>
    <property type="project" value="InterPro"/>
</dbReference>
<evidence type="ECO:0000313" key="6">
    <source>
        <dbReference type="EMBL" id="GGH77188.1"/>
    </source>
</evidence>
<reference evidence="6" key="2">
    <citation type="submission" date="2020-09" db="EMBL/GenBank/DDBJ databases">
        <authorList>
            <person name="Sun Q."/>
            <person name="Zhou Y."/>
        </authorList>
    </citation>
    <scope>NUCLEOTIDE SEQUENCE</scope>
    <source>
        <strain evidence="6">CGMCC 1.15290</strain>
    </source>
</reference>
<dbReference type="PANTHER" id="PTHR43280:SF29">
    <property type="entry name" value="ARAC-FAMILY TRANSCRIPTIONAL REGULATOR"/>
    <property type="match status" value="1"/>
</dbReference>
<sequence>MNLNTFLYVLILAGSIQGAITGSLLYTAKPHRTANRLLAIIVWVIALPGVHLFGHYAQFFRNALVSDLIHALIPWVLVMAMGPLIYLYVRAVTEPAYIISKKDRLHFVPVLIDVFPKLVELLFIAGLLRGTVFSDRDALVHFTDIYNRYADLPRWLSLAYYVYLSGKYLRSCQAGKSAAPTTHWVSRFIIALQIFVVIWLIYLIPYLIPATNLPLRQKLDWFPVYLPMATLIYWIGITGYKQILITTTQVKEKGTEPAYVPELLAQTAQTLQHCMEKDRLFLNPELDLAALAAATGLPAKLISATLNQYLNSGFSQFINEYRVEEFKKRVLQPEATELTLAGLAASCGFSSQATFQRIFKQITGVTPAAYKKSAQPTA</sequence>
<feature type="transmembrane region" description="Helical" evidence="4">
    <location>
        <begin position="68"/>
        <end position="89"/>
    </location>
</feature>
<keyword evidence="7" id="KW-1185">Reference proteome</keyword>
<dbReference type="PANTHER" id="PTHR43280">
    <property type="entry name" value="ARAC-FAMILY TRANSCRIPTIONAL REGULATOR"/>
    <property type="match status" value="1"/>
</dbReference>
<dbReference type="PRINTS" id="PR00032">
    <property type="entry name" value="HTHARAC"/>
</dbReference>
<evidence type="ECO:0000256" key="2">
    <source>
        <dbReference type="ARBA" id="ARBA00023125"/>
    </source>
</evidence>
<dbReference type="SMART" id="SM00342">
    <property type="entry name" value="HTH_ARAC"/>
    <property type="match status" value="1"/>
</dbReference>
<keyword evidence="2" id="KW-0238">DNA-binding</keyword>
<dbReference type="InterPro" id="IPR018060">
    <property type="entry name" value="HTH_AraC"/>
</dbReference>
<dbReference type="InterPro" id="IPR009057">
    <property type="entry name" value="Homeodomain-like_sf"/>
</dbReference>
<feature type="domain" description="HTH araC/xylS-type" evidence="5">
    <location>
        <begin position="265"/>
        <end position="373"/>
    </location>
</feature>
<keyword evidence="4" id="KW-0812">Transmembrane</keyword>
<proteinExistence type="predicted"/>
<accession>A0A917J1C9</accession>
<dbReference type="Gene3D" id="1.10.10.60">
    <property type="entry name" value="Homeodomain-like"/>
    <property type="match status" value="1"/>
</dbReference>
<evidence type="ECO:0000259" key="5">
    <source>
        <dbReference type="PROSITE" id="PS01124"/>
    </source>
</evidence>
<keyword evidence="4" id="KW-1133">Transmembrane helix</keyword>
<name>A0A917J1C9_9BACT</name>
<keyword evidence="1" id="KW-0805">Transcription regulation</keyword>
<protein>
    <recommendedName>
        <fullName evidence="5">HTH araC/xylS-type domain-containing protein</fullName>
    </recommendedName>
</protein>
<dbReference type="EMBL" id="BMIB01000004">
    <property type="protein sequence ID" value="GGH77188.1"/>
    <property type="molecule type" value="Genomic_DNA"/>
</dbReference>
<dbReference type="SUPFAM" id="SSF46689">
    <property type="entry name" value="Homeodomain-like"/>
    <property type="match status" value="1"/>
</dbReference>
<feature type="transmembrane region" description="Helical" evidence="4">
    <location>
        <begin position="221"/>
        <end position="240"/>
    </location>
</feature>
<reference evidence="6" key="1">
    <citation type="journal article" date="2014" name="Int. J. Syst. Evol. Microbiol.">
        <title>Complete genome sequence of Corynebacterium casei LMG S-19264T (=DSM 44701T), isolated from a smear-ripened cheese.</title>
        <authorList>
            <consortium name="US DOE Joint Genome Institute (JGI-PGF)"/>
            <person name="Walter F."/>
            <person name="Albersmeier A."/>
            <person name="Kalinowski J."/>
            <person name="Ruckert C."/>
        </authorList>
    </citation>
    <scope>NUCLEOTIDE SEQUENCE</scope>
    <source>
        <strain evidence="6">CGMCC 1.15290</strain>
    </source>
</reference>
<dbReference type="Pfam" id="PF12833">
    <property type="entry name" value="HTH_18"/>
    <property type="match status" value="1"/>
</dbReference>
<organism evidence="6 7">
    <name type="scientific">Filimonas zeae</name>
    <dbReference type="NCBI Taxonomy" id="1737353"/>
    <lineage>
        <taxon>Bacteria</taxon>
        <taxon>Pseudomonadati</taxon>
        <taxon>Bacteroidota</taxon>
        <taxon>Chitinophagia</taxon>
        <taxon>Chitinophagales</taxon>
        <taxon>Chitinophagaceae</taxon>
        <taxon>Filimonas</taxon>
    </lineage>
</organism>
<dbReference type="Proteomes" id="UP000627292">
    <property type="component" value="Unassembled WGS sequence"/>
</dbReference>
<dbReference type="PROSITE" id="PS01124">
    <property type="entry name" value="HTH_ARAC_FAMILY_2"/>
    <property type="match status" value="1"/>
</dbReference>
<keyword evidence="3" id="KW-0804">Transcription</keyword>
<dbReference type="AlphaFoldDB" id="A0A917J1C9"/>
<feature type="transmembrane region" description="Helical" evidence="4">
    <location>
        <begin position="37"/>
        <end position="56"/>
    </location>
</feature>
<dbReference type="RefSeq" id="WP_188956244.1">
    <property type="nucleotide sequence ID" value="NZ_BMIB01000004.1"/>
</dbReference>
<feature type="transmembrane region" description="Helical" evidence="4">
    <location>
        <begin position="189"/>
        <end position="209"/>
    </location>
</feature>
<evidence type="ECO:0000256" key="3">
    <source>
        <dbReference type="ARBA" id="ARBA00023163"/>
    </source>
</evidence>
<evidence type="ECO:0000256" key="1">
    <source>
        <dbReference type="ARBA" id="ARBA00023015"/>
    </source>
</evidence>